<evidence type="ECO:0000313" key="1">
    <source>
        <dbReference type="EMBL" id="KAK4208204.1"/>
    </source>
</evidence>
<accession>A0AAN6XWI1</accession>
<protein>
    <submittedName>
        <fullName evidence="1">Uncharacterized protein</fullName>
    </submittedName>
</protein>
<dbReference type="Proteomes" id="UP001301769">
    <property type="component" value="Unassembled WGS sequence"/>
</dbReference>
<gene>
    <name evidence="1" type="ORF">QBC37DRAFT_432328</name>
</gene>
<proteinExistence type="predicted"/>
<keyword evidence="2" id="KW-1185">Reference proteome</keyword>
<name>A0AAN6XWI1_9PEZI</name>
<organism evidence="1 2">
    <name type="scientific">Rhypophila decipiens</name>
    <dbReference type="NCBI Taxonomy" id="261697"/>
    <lineage>
        <taxon>Eukaryota</taxon>
        <taxon>Fungi</taxon>
        <taxon>Dikarya</taxon>
        <taxon>Ascomycota</taxon>
        <taxon>Pezizomycotina</taxon>
        <taxon>Sordariomycetes</taxon>
        <taxon>Sordariomycetidae</taxon>
        <taxon>Sordariales</taxon>
        <taxon>Naviculisporaceae</taxon>
        <taxon>Rhypophila</taxon>
    </lineage>
</organism>
<comment type="caution">
    <text evidence="1">The sequence shown here is derived from an EMBL/GenBank/DDBJ whole genome shotgun (WGS) entry which is preliminary data.</text>
</comment>
<reference evidence="1" key="1">
    <citation type="journal article" date="2023" name="Mol. Phylogenet. Evol.">
        <title>Genome-scale phylogeny and comparative genomics of the fungal order Sordariales.</title>
        <authorList>
            <person name="Hensen N."/>
            <person name="Bonometti L."/>
            <person name="Westerberg I."/>
            <person name="Brannstrom I.O."/>
            <person name="Guillou S."/>
            <person name="Cros-Aarteil S."/>
            <person name="Calhoun S."/>
            <person name="Haridas S."/>
            <person name="Kuo A."/>
            <person name="Mondo S."/>
            <person name="Pangilinan J."/>
            <person name="Riley R."/>
            <person name="LaButti K."/>
            <person name="Andreopoulos B."/>
            <person name="Lipzen A."/>
            <person name="Chen C."/>
            <person name="Yan M."/>
            <person name="Daum C."/>
            <person name="Ng V."/>
            <person name="Clum A."/>
            <person name="Steindorff A."/>
            <person name="Ohm R.A."/>
            <person name="Martin F."/>
            <person name="Silar P."/>
            <person name="Natvig D.O."/>
            <person name="Lalanne C."/>
            <person name="Gautier V."/>
            <person name="Ament-Velasquez S.L."/>
            <person name="Kruys A."/>
            <person name="Hutchinson M.I."/>
            <person name="Powell A.J."/>
            <person name="Barry K."/>
            <person name="Miller A.N."/>
            <person name="Grigoriev I.V."/>
            <person name="Debuchy R."/>
            <person name="Gladieux P."/>
            <person name="Hiltunen Thoren M."/>
            <person name="Johannesson H."/>
        </authorList>
    </citation>
    <scope>NUCLEOTIDE SEQUENCE</scope>
    <source>
        <strain evidence="1">PSN293</strain>
    </source>
</reference>
<evidence type="ECO:0000313" key="2">
    <source>
        <dbReference type="Proteomes" id="UP001301769"/>
    </source>
</evidence>
<dbReference type="AlphaFoldDB" id="A0AAN6XWI1"/>
<sequence>MAEEASKSAPLTFPSSPPPFRPLALQLDPKYFQVHLPGVPWYYFHEYMRSYMSNRNAKESAVIFDLAFEPNGGTLTLGGAEIDRAATDQWAEFPGPGPRGYHNMATPISNFTYHIGGVNRLPGRRVFAAASYKVTPAATAGASGPDRLDVTVKIRCLNGAGEADFEGDYSQDYTMADDGSTRAERTFRIVLEGTAQNEWTVVDAEGVEFQDQEVV</sequence>
<dbReference type="EMBL" id="MU858254">
    <property type="protein sequence ID" value="KAK4208204.1"/>
    <property type="molecule type" value="Genomic_DNA"/>
</dbReference>
<reference evidence="1" key="2">
    <citation type="submission" date="2023-05" db="EMBL/GenBank/DDBJ databases">
        <authorList>
            <consortium name="Lawrence Berkeley National Laboratory"/>
            <person name="Steindorff A."/>
            <person name="Hensen N."/>
            <person name="Bonometti L."/>
            <person name="Westerberg I."/>
            <person name="Brannstrom I.O."/>
            <person name="Guillou S."/>
            <person name="Cros-Aarteil S."/>
            <person name="Calhoun S."/>
            <person name="Haridas S."/>
            <person name="Kuo A."/>
            <person name="Mondo S."/>
            <person name="Pangilinan J."/>
            <person name="Riley R."/>
            <person name="Labutti K."/>
            <person name="Andreopoulos B."/>
            <person name="Lipzen A."/>
            <person name="Chen C."/>
            <person name="Yanf M."/>
            <person name="Daum C."/>
            <person name="Ng V."/>
            <person name="Clum A."/>
            <person name="Ohm R."/>
            <person name="Martin F."/>
            <person name="Silar P."/>
            <person name="Natvig D."/>
            <person name="Lalanne C."/>
            <person name="Gautier V."/>
            <person name="Ament-Velasquez S.L."/>
            <person name="Kruys A."/>
            <person name="Hutchinson M.I."/>
            <person name="Powell A.J."/>
            <person name="Barry K."/>
            <person name="Miller A.N."/>
            <person name="Grigoriev I.V."/>
            <person name="Debuchy R."/>
            <person name="Gladieux P."/>
            <person name="Thoren M.H."/>
            <person name="Johannesson H."/>
        </authorList>
    </citation>
    <scope>NUCLEOTIDE SEQUENCE</scope>
    <source>
        <strain evidence="1">PSN293</strain>
    </source>
</reference>